<organism evidence="1">
    <name type="scientific">Sesamum latifolium</name>
    <dbReference type="NCBI Taxonomy" id="2727402"/>
    <lineage>
        <taxon>Eukaryota</taxon>
        <taxon>Viridiplantae</taxon>
        <taxon>Streptophyta</taxon>
        <taxon>Embryophyta</taxon>
        <taxon>Tracheophyta</taxon>
        <taxon>Spermatophyta</taxon>
        <taxon>Magnoliopsida</taxon>
        <taxon>eudicotyledons</taxon>
        <taxon>Gunneridae</taxon>
        <taxon>Pentapetalae</taxon>
        <taxon>asterids</taxon>
        <taxon>lamiids</taxon>
        <taxon>Lamiales</taxon>
        <taxon>Pedaliaceae</taxon>
        <taxon>Sesamum</taxon>
    </lineage>
</organism>
<gene>
    <name evidence="1" type="ORF">Slati_0811900</name>
</gene>
<sequence length="148" mass="17368">MITELDLLHIHHGIFISWFLQFLPVQFLDCFLAEEKYMSNDGCDQHLMDHQHTSDNLSHNFSSRPLPCANPRFNHMMGYKFGYPMKYNTRIPSCQPNQGGRQQFPQARSHLDVNLFEEIIKGDDSEQKESLVSIFQDSVFMLMLSRRL</sequence>
<name>A0AAW2XP53_9LAMI</name>
<dbReference type="EMBL" id="JACGWN010000003">
    <property type="protein sequence ID" value="KAL0454727.1"/>
    <property type="molecule type" value="Genomic_DNA"/>
</dbReference>
<comment type="caution">
    <text evidence="1">The sequence shown here is derived from an EMBL/GenBank/DDBJ whole genome shotgun (WGS) entry which is preliminary data.</text>
</comment>
<evidence type="ECO:0000313" key="1">
    <source>
        <dbReference type="EMBL" id="KAL0454727.1"/>
    </source>
</evidence>
<proteinExistence type="predicted"/>
<reference evidence="1" key="2">
    <citation type="journal article" date="2024" name="Plant">
        <title>Genomic evolution and insights into agronomic trait innovations of Sesamum species.</title>
        <authorList>
            <person name="Miao H."/>
            <person name="Wang L."/>
            <person name="Qu L."/>
            <person name="Liu H."/>
            <person name="Sun Y."/>
            <person name="Le M."/>
            <person name="Wang Q."/>
            <person name="Wei S."/>
            <person name="Zheng Y."/>
            <person name="Lin W."/>
            <person name="Duan Y."/>
            <person name="Cao H."/>
            <person name="Xiong S."/>
            <person name="Wang X."/>
            <person name="Wei L."/>
            <person name="Li C."/>
            <person name="Ma Q."/>
            <person name="Ju M."/>
            <person name="Zhao R."/>
            <person name="Li G."/>
            <person name="Mu C."/>
            <person name="Tian Q."/>
            <person name="Mei H."/>
            <person name="Zhang T."/>
            <person name="Gao T."/>
            <person name="Zhang H."/>
        </authorList>
    </citation>
    <scope>NUCLEOTIDE SEQUENCE</scope>
    <source>
        <strain evidence="1">KEN1</strain>
    </source>
</reference>
<accession>A0AAW2XP53</accession>
<reference evidence="1" key="1">
    <citation type="submission" date="2020-06" db="EMBL/GenBank/DDBJ databases">
        <authorList>
            <person name="Li T."/>
            <person name="Hu X."/>
            <person name="Zhang T."/>
            <person name="Song X."/>
            <person name="Zhang H."/>
            <person name="Dai N."/>
            <person name="Sheng W."/>
            <person name="Hou X."/>
            <person name="Wei L."/>
        </authorList>
    </citation>
    <scope>NUCLEOTIDE SEQUENCE</scope>
    <source>
        <strain evidence="1">KEN1</strain>
        <tissue evidence="1">Leaf</tissue>
    </source>
</reference>
<dbReference type="AlphaFoldDB" id="A0AAW2XP53"/>
<protein>
    <submittedName>
        <fullName evidence="1">Uncharacterized protein</fullName>
    </submittedName>
</protein>